<dbReference type="RefSeq" id="WP_186870019.1">
    <property type="nucleotide sequence ID" value="NZ_JACOOL010000007.1"/>
</dbReference>
<dbReference type="InterPro" id="IPR036695">
    <property type="entry name" value="Arg-tRNA-synth_N_sf"/>
</dbReference>
<feature type="domain" description="DALR anticodon binding" evidence="13">
    <location>
        <begin position="448"/>
        <end position="560"/>
    </location>
</feature>
<comment type="catalytic activity">
    <reaction evidence="10 11">
        <text>tRNA(Arg) + L-arginine + ATP = L-arginyl-tRNA(Arg) + AMP + diphosphate</text>
        <dbReference type="Rhea" id="RHEA:20301"/>
        <dbReference type="Rhea" id="RHEA-COMP:9658"/>
        <dbReference type="Rhea" id="RHEA-COMP:9673"/>
        <dbReference type="ChEBI" id="CHEBI:30616"/>
        <dbReference type="ChEBI" id="CHEBI:32682"/>
        <dbReference type="ChEBI" id="CHEBI:33019"/>
        <dbReference type="ChEBI" id="CHEBI:78442"/>
        <dbReference type="ChEBI" id="CHEBI:78513"/>
        <dbReference type="ChEBI" id="CHEBI:456215"/>
        <dbReference type="EC" id="6.1.1.19"/>
    </reaction>
</comment>
<dbReference type="EC" id="6.1.1.19" evidence="11"/>
<dbReference type="FunFam" id="1.10.730.10:FF:000006">
    <property type="entry name" value="Arginyl-tRNA synthetase 2, mitochondrial"/>
    <property type="match status" value="1"/>
</dbReference>
<evidence type="ECO:0000256" key="12">
    <source>
        <dbReference type="RuleBase" id="RU363038"/>
    </source>
</evidence>
<dbReference type="SUPFAM" id="SSF52374">
    <property type="entry name" value="Nucleotidylyl transferase"/>
    <property type="match status" value="1"/>
</dbReference>
<keyword evidence="7 11" id="KW-0067">ATP-binding</keyword>
<organism evidence="15 16">
    <name type="scientific">Ornithinibacillus hominis</name>
    <dbReference type="NCBI Taxonomy" id="2763055"/>
    <lineage>
        <taxon>Bacteria</taxon>
        <taxon>Bacillati</taxon>
        <taxon>Bacillota</taxon>
        <taxon>Bacilli</taxon>
        <taxon>Bacillales</taxon>
        <taxon>Bacillaceae</taxon>
        <taxon>Ornithinibacillus</taxon>
    </lineage>
</organism>
<dbReference type="Gene3D" id="1.10.730.10">
    <property type="entry name" value="Isoleucyl-tRNA Synthetase, Domain 1"/>
    <property type="match status" value="1"/>
</dbReference>
<dbReference type="AlphaFoldDB" id="A0A923L6G3"/>
<keyword evidence="9 11" id="KW-0030">Aminoacyl-tRNA synthetase</keyword>
<reference evidence="15" key="1">
    <citation type="submission" date="2020-08" db="EMBL/GenBank/DDBJ databases">
        <title>Genome public.</title>
        <authorList>
            <person name="Liu C."/>
            <person name="Sun Q."/>
        </authorList>
    </citation>
    <scope>NUCLEOTIDE SEQUENCE</scope>
    <source>
        <strain evidence="15">BX22</strain>
    </source>
</reference>
<sequence>MIFKQAFAEQVTKLVEGIIPYETVLKMIEKPKYESHGDFAFPCFELAKHFAKSPTIISAELAEKFDSPLFEKVESVGGYINVFLQKEKVASQTIKSILEKKNHYGDEMIGNNKTLTIDFSSPNIAKPFSMGHLRSTVIGNALSLIAEKSGYQVIRLNHLGDWGTQFGKLIVAYKKWGIEEKVRKSPIKELLALYVKFHEEAEKDPSLNELGRAAFKKLEHGDEETIQLWQWFRDESLKEFMKIYTQLGISFDSFDGEAFYNDKMEKVVKQLSAKGLLVESQGAYVVELEGFPPSLIKKSDGTTLYATRDLAAAIYRQETYQFTKSLYVVGYEQTLHFKQLFAVLEKMGYYWQKGMAHIPFGMILKEGKKMSTRKGKLVLLEEVIEEAIQLALRNIEEKNPNLSNKEEVAKQVGVGAIIFHDLKNFRLHDIEFSLEDMLRFEGETGPYVQYTHARAASLLRKGKYVEQSNDGSTFIDPEAWPIIKLLMDFPQTITRALDDYDPSKIAKILLDISKSFNKYYAVVKILDEPHKQARLSLVYAVNIVLKEGLRLLGIKAPEEM</sequence>
<evidence type="ECO:0000259" key="14">
    <source>
        <dbReference type="SMART" id="SM01016"/>
    </source>
</evidence>
<evidence type="ECO:0000313" key="15">
    <source>
        <dbReference type="EMBL" id="MBC5637307.1"/>
    </source>
</evidence>
<evidence type="ECO:0000256" key="4">
    <source>
        <dbReference type="ARBA" id="ARBA00022490"/>
    </source>
</evidence>
<dbReference type="InterPro" id="IPR008909">
    <property type="entry name" value="DALR_anticod-bd"/>
</dbReference>
<dbReference type="HAMAP" id="MF_00123">
    <property type="entry name" value="Arg_tRNA_synth"/>
    <property type="match status" value="1"/>
</dbReference>
<evidence type="ECO:0000313" key="16">
    <source>
        <dbReference type="Proteomes" id="UP000637359"/>
    </source>
</evidence>
<feature type="domain" description="Arginyl tRNA synthetase N-terminal" evidence="14">
    <location>
        <begin position="1"/>
        <end position="84"/>
    </location>
</feature>
<name>A0A923L6G3_9BACI</name>
<dbReference type="InterPro" id="IPR014729">
    <property type="entry name" value="Rossmann-like_a/b/a_fold"/>
</dbReference>
<keyword evidence="4 11" id="KW-0963">Cytoplasm</keyword>
<evidence type="ECO:0000256" key="6">
    <source>
        <dbReference type="ARBA" id="ARBA00022741"/>
    </source>
</evidence>
<comment type="caution">
    <text evidence="15">The sequence shown here is derived from an EMBL/GenBank/DDBJ whole genome shotgun (WGS) entry which is preliminary data.</text>
</comment>
<accession>A0A923L6G3</accession>
<keyword evidence="16" id="KW-1185">Reference proteome</keyword>
<evidence type="ECO:0000256" key="2">
    <source>
        <dbReference type="ARBA" id="ARBA00005594"/>
    </source>
</evidence>
<dbReference type="GO" id="GO:0006420">
    <property type="term" value="P:arginyl-tRNA aminoacylation"/>
    <property type="evidence" value="ECO:0007669"/>
    <property type="project" value="UniProtKB-UniRule"/>
</dbReference>
<dbReference type="Gene3D" id="3.30.1360.70">
    <property type="entry name" value="Arginyl tRNA synthetase N-terminal domain"/>
    <property type="match status" value="1"/>
</dbReference>
<dbReference type="PANTHER" id="PTHR11956">
    <property type="entry name" value="ARGINYL-TRNA SYNTHETASE"/>
    <property type="match status" value="1"/>
</dbReference>
<keyword evidence="5 11" id="KW-0436">Ligase</keyword>
<dbReference type="InterPro" id="IPR001278">
    <property type="entry name" value="Arg-tRNA-ligase"/>
</dbReference>
<evidence type="ECO:0000256" key="8">
    <source>
        <dbReference type="ARBA" id="ARBA00022917"/>
    </source>
</evidence>
<evidence type="ECO:0000256" key="5">
    <source>
        <dbReference type="ARBA" id="ARBA00022598"/>
    </source>
</evidence>
<comment type="similarity">
    <text evidence="2 11 12">Belongs to the class-I aminoacyl-tRNA synthetase family.</text>
</comment>
<comment type="subcellular location">
    <subcellularLocation>
        <location evidence="1 11">Cytoplasm</location>
    </subcellularLocation>
</comment>
<dbReference type="Proteomes" id="UP000637359">
    <property type="component" value="Unassembled WGS sequence"/>
</dbReference>
<dbReference type="InterPro" id="IPR009080">
    <property type="entry name" value="tRNAsynth_Ia_anticodon-bd"/>
</dbReference>
<dbReference type="EMBL" id="JACOOL010000007">
    <property type="protein sequence ID" value="MBC5637307.1"/>
    <property type="molecule type" value="Genomic_DNA"/>
</dbReference>
<dbReference type="FunFam" id="3.40.50.620:FF:000116">
    <property type="entry name" value="Arginine--tRNA ligase"/>
    <property type="match status" value="1"/>
</dbReference>
<evidence type="ECO:0000256" key="7">
    <source>
        <dbReference type="ARBA" id="ARBA00022840"/>
    </source>
</evidence>
<dbReference type="CDD" id="cd07956">
    <property type="entry name" value="Anticodon_Ia_Arg"/>
    <property type="match status" value="1"/>
</dbReference>
<dbReference type="Pfam" id="PF00750">
    <property type="entry name" value="tRNA-synt_1d"/>
    <property type="match status" value="1"/>
</dbReference>
<proteinExistence type="inferred from homology"/>
<dbReference type="Gene3D" id="3.40.50.620">
    <property type="entry name" value="HUPs"/>
    <property type="match status" value="1"/>
</dbReference>
<evidence type="ECO:0000256" key="9">
    <source>
        <dbReference type="ARBA" id="ARBA00023146"/>
    </source>
</evidence>
<dbReference type="PRINTS" id="PR01038">
    <property type="entry name" value="TRNASYNTHARG"/>
</dbReference>
<dbReference type="SUPFAM" id="SSF55190">
    <property type="entry name" value="Arginyl-tRNA synthetase (ArgRS), N-terminal 'additional' domain"/>
    <property type="match status" value="1"/>
</dbReference>
<dbReference type="PANTHER" id="PTHR11956:SF5">
    <property type="entry name" value="ARGININE--TRNA LIGASE, CYTOPLASMIC"/>
    <property type="match status" value="1"/>
</dbReference>
<evidence type="ECO:0000256" key="10">
    <source>
        <dbReference type="ARBA" id="ARBA00049339"/>
    </source>
</evidence>
<dbReference type="InterPro" id="IPR035684">
    <property type="entry name" value="ArgRS_core"/>
</dbReference>
<keyword evidence="6 11" id="KW-0547">Nucleotide-binding</keyword>
<keyword evidence="8 11" id="KW-0648">Protein biosynthesis</keyword>
<dbReference type="SMART" id="SM00836">
    <property type="entry name" value="DALR_1"/>
    <property type="match status" value="1"/>
</dbReference>
<evidence type="ECO:0000256" key="11">
    <source>
        <dbReference type="HAMAP-Rule" id="MF_00123"/>
    </source>
</evidence>
<dbReference type="Pfam" id="PF05746">
    <property type="entry name" value="DALR_1"/>
    <property type="match status" value="1"/>
</dbReference>
<dbReference type="GO" id="GO:0005737">
    <property type="term" value="C:cytoplasm"/>
    <property type="evidence" value="ECO:0007669"/>
    <property type="project" value="UniProtKB-SubCell"/>
</dbReference>
<evidence type="ECO:0000259" key="13">
    <source>
        <dbReference type="SMART" id="SM00836"/>
    </source>
</evidence>
<dbReference type="GO" id="GO:0004814">
    <property type="term" value="F:arginine-tRNA ligase activity"/>
    <property type="evidence" value="ECO:0007669"/>
    <property type="project" value="UniProtKB-UniRule"/>
</dbReference>
<dbReference type="InterPro" id="IPR005148">
    <property type="entry name" value="Arg-tRNA-synth_N"/>
</dbReference>
<protein>
    <recommendedName>
        <fullName evidence="11">Arginine--tRNA ligase</fullName>
        <ecNumber evidence="11">6.1.1.19</ecNumber>
    </recommendedName>
    <alternativeName>
        <fullName evidence="11">Arginyl-tRNA synthetase</fullName>
        <shortName evidence="11">ArgRS</shortName>
    </alternativeName>
</protein>
<comment type="subunit">
    <text evidence="3 11">Monomer.</text>
</comment>
<dbReference type="CDD" id="cd00671">
    <property type="entry name" value="ArgRS_core"/>
    <property type="match status" value="1"/>
</dbReference>
<dbReference type="SUPFAM" id="SSF47323">
    <property type="entry name" value="Anticodon-binding domain of a subclass of class I aminoacyl-tRNA synthetases"/>
    <property type="match status" value="1"/>
</dbReference>
<dbReference type="SMART" id="SM01016">
    <property type="entry name" value="Arg_tRNA_synt_N"/>
    <property type="match status" value="1"/>
</dbReference>
<dbReference type="GO" id="GO:0005524">
    <property type="term" value="F:ATP binding"/>
    <property type="evidence" value="ECO:0007669"/>
    <property type="project" value="UniProtKB-UniRule"/>
</dbReference>
<feature type="short sequence motif" description="'HIGH' region" evidence="11">
    <location>
        <begin position="122"/>
        <end position="132"/>
    </location>
</feature>
<evidence type="ECO:0000256" key="3">
    <source>
        <dbReference type="ARBA" id="ARBA00011245"/>
    </source>
</evidence>
<dbReference type="Pfam" id="PF03485">
    <property type="entry name" value="Arg_tRNA_synt_N"/>
    <property type="match status" value="1"/>
</dbReference>
<dbReference type="NCBIfam" id="TIGR00456">
    <property type="entry name" value="argS"/>
    <property type="match status" value="1"/>
</dbReference>
<gene>
    <name evidence="11" type="primary">argS</name>
    <name evidence="15" type="ORF">H8S33_10875</name>
</gene>
<evidence type="ECO:0000256" key="1">
    <source>
        <dbReference type="ARBA" id="ARBA00004496"/>
    </source>
</evidence>